<evidence type="ECO:0000256" key="1">
    <source>
        <dbReference type="SAM" id="Phobius"/>
    </source>
</evidence>
<evidence type="ECO:0000313" key="3">
    <source>
        <dbReference type="Proteomes" id="UP000615687"/>
    </source>
</evidence>
<dbReference type="Gene3D" id="2.160.20.80">
    <property type="entry name" value="E3 ubiquitin-protein ligase SopA"/>
    <property type="match status" value="1"/>
</dbReference>
<dbReference type="InterPro" id="IPR001646">
    <property type="entry name" value="5peptide_repeat"/>
</dbReference>
<dbReference type="SUPFAM" id="SSF141571">
    <property type="entry name" value="Pentapeptide repeat-like"/>
    <property type="match status" value="1"/>
</dbReference>
<keyword evidence="1" id="KW-0472">Membrane</keyword>
<reference evidence="2 3" key="1">
    <citation type="submission" date="2020-09" db="EMBL/GenBank/DDBJ databases">
        <title>The genome sequence of type strain Labrenzia polysiphoniae KACC 19711.</title>
        <authorList>
            <person name="Liu Y."/>
        </authorList>
    </citation>
    <scope>NUCLEOTIDE SEQUENCE [LARGE SCALE GENOMIC DNA]</scope>
    <source>
        <strain evidence="2 3">KACC 19711</strain>
    </source>
</reference>
<keyword evidence="1" id="KW-1133">Transmembrane helix</keyword>
<proteinExistence type="predicted"/>
<dbReference type="Pfam" id="PF00805">
    <property type="entry name" value="Pentapeptide"/>
    <property type="match status" value="1"/>
</dbReference>
<protein>
    <submittedName>
        <fullName evidence="2">Pentapeptide repeat-containing protein</fullName>
    </submittedName>
</protein>
<dbReference type="RefSeq" id="WP_192107584.1">
    <property type="nucleotide sequence ID" value="NZ_JACYXJ010000002.1"/>
</dbReference>
<feature type="transmembrane region" description="Helical" evidence="1">
    <location>
        <begin position="12"/>
        <end position="39"/>
    </location>
</feature>
<keyword evidence="1" id="KW-0812">Transmembrane</keyword>
<dbReference type="EMBL" id="JACYXJ010000002">
    <property type="protein sequence ID" value="MBD8875442.1"/>
    <property type="molecule type" value="Genomic_DNA"/>
</dbReference>
<name>A0ABR9C6C8_9HYPH</name>
<accession>A0ABR9C6C8</accession>
<dbReference type="Proteomes" id="UP000615687">
    <property type="component" value="Unassembled WGS sequence"/>
</dbReference>
<gene>
    <name evidence="2" type="ORF">IG617_03980</name>
</gene>
<dbReference type="InterPro" id="IPR051082">
    <property type="entry name" value="Pentapeptide-BTB/POZ_domain"/>
</dbReference>
<evidence type="ECO:0000313" key="2">
    <source>
        <dbReference type="EMBL" id="MBD8875442.1"/>
    </source>
</evidence>
<dbReference type="PANTHER" id="PTHR14136">
    <property type="entry name" value="BTB_POZ DOMAIN-CONTAINING PROTEIN KCTD9"/>
    <property type="match status" value="1"/>
</dbReference>
<sequence>MSISEKIRNNKFVKVLAALEPIGVAVGLIGLGIAGYAFFQDLESRKEERIARAWDLLSIQIPGNSGKSDALRILHGYEINLSDVDLSCGFLGGTLQDKGYTVSHIAITDDQSEFVRSPCVGSPRLNNLELGEIAPSWRNLWSGQQPLIAENINLEGISGEDLDLSGASIGGGNFSYTNIVGLDLNNAIALDLSAEYSNLDHSDFSFAELSGADFSRAGLSHSKFEGATAVCADFAGANLEAVDLQSVEDFEGSSLFMARLENSKISNDIALDNDLSFANVSGAHFAGNVAPRENLFGPMWAWSDNPPKPAGVAQKMGVRLCEPSKEDVHDDRETYLLSFGTFRPINWELVPQHCGLAPEFNSDEYLALAAPTVCVE</sequence>
<comment type="caution">
    <text evidence="2">The sequence shown here is derived from an EMBL/GenBank/DDBJ whole genome shotgun (WGS) entry which is preliminary data.</text>
</comment>
<keyword evidence="3" id="KW-1185">Reference proteome</keyword>
<organism evidence="2 3">
    <name type="scientific">Roseibium polysiphoniae</name>
    <dbReference type="NCBI Taxonomy" id="2571221"/>
    <lineage>
        <taxon>Bacteria</taxon>
        <taxon>Pseudomonadati</taxon>
        <taxon>Pseudomonadota</taxon>
        <taxon>Alphaproteobacteria</taxon>
        <taxon>Hyphomicrobiales</taxon>
        <taxon>Stappiaceae</taxon>
        <taxon>Roseibium</taxon>
    </lineage>
</organism>
<dbReference type="PANTHER" id="PTHR14136:SF17">
    <property type="entry name" value="BTB_POZ DOMAIN-CONTAINING PROTEIN KCTD9"/>
    <property type="match status" value="1"/>
</dbReference>